<reference evidence="3" key="1">
    <citation type="submission" date="2020-06" db="EMBL/GenBank/DDBJ databases">
        <authorList>
            <person name="Li T."/>
            <person name="Hu X."/>
            <person name="Zhang T."/>
            <person name="Song X."/>
            <person name="Zhang H."/>
            <person name="Dai N."/>
            <person name="Sheng W."/>
            <person name="Hou X."/>
            <person name="Wei L."/>
        </authorList>
    </citation>
    <scope>NUCLEOTIDE SEQUENCE</scope>
    <source>
        <strain evidence="3">G02</strain>
        <tissue evidence="3">Leaf</tissue>
    </source>
</reference>
<dbReference type="GO" id="GO:0008270">
    <property type="term" value="F:zinc ion binding"/>
    <property type="evidence" value="ECO:0007669"/>
    <property type="project" value="InterPro"/>
</dbReference>
<evidence type="ECO:0000256" key="1">
    <source>
        <dbReference type="SAM" id="MobiDB-lite"/>
    </source>
</evidence>
<dbReference type="AlphaFoldDB" id="A0AAW2V2X3"/>
<dbReference type="PANTHER" id="PTHR31973:SF191">
    <property type="entry name" value="OS05G0489400 PROTEIN"/>
    <property type="match status" value="1"/>
</dbReference>
<protein>
    <recommendedName>
        <fullName evidence="2">Zinc finger PMZ-type domain-containing protein</fullName>
    </recommendedName>
</protein>
<dbReference type="EMBL" id="JACGWJ010000004">
    <property type="protein sequence ID" value="KAL0423657.1"/>
    <property type="molecule type" value="Genomic_DNA"/>
</dbReference>
<comment type="caution">
    <text evidence="3">The sequence shown here is derived from an EMBL/GenBank/DDBJ whole genome shotgun (WGS) entry which is preliminary data.</text>
</comment>
<dbReference type="InterPro" id="IPR006564">
    <property type="entry name" value="Znf_PMZ"/>
</dbReference>
<evidence type="ECO:0000313" key="3">
    <source>
        <dbReference type="EMBL" id="KAL0423657.1"/>
    </source>
</evidence>
<feature type="domain" description="Zinc finger PMZ-type" evidence="2">
    <location>
        <begin position="423"/>
        <end position="450"/>
    </location>
</feature>
<dbReference type="Pfam" id="PF03108">
    <property type="entry name" value="DBD_Tnp_Mut"/>
    <property type="match status" value="1"/>
</dbReference>
<feature type="compositionally biased region" description="Basic and acidic residues" evidence="1">
    <location>
        <begin position="17"/>
        <end position="30"/>
    </location>
</feature>
<reference evidence="3" key="2">
    <citation type="journal article" date="2024" name="Plant">
        <title>Genomic evolution and insights into agronomic trait innovations of Sesamum species.</title>
        <authorList>
            <person name="Miao H."/>
            <person name="Wang L."/>
            <person name="Qu L."/>
            <person name="Liu H."/>
            <person name="Sun Y."/>
            <person name="Le M."/>
            <person name="Wang Q."/>
            <person name="Wei S."/>
            <person name="Zheng Y."/>
            <person name="Lin W."/>
            <person name="Duan Y."/>
            <person name="Cao H."/>
            <person name="Xiong S."/>
            <person name="Wang X."/>
            <person name="Wei L."/>
            <person name="Li C."/>
            <person name="Ma Q."/>
            <person name="Ju M."/>
            <person name="Zhao R."/>
            <person name="Li G."/>
            <person name="Mu C."/>
            <person name="Tian Q."/>
            <person name="Mei H."/>
            <person name="Zhang T."/>
            <person name="Gao T."/>
            <person name="Zhang H."/>
        </authorList>
    </citation>
    <scope>NUCLEOTIDE SEQUENCE</scope>
    <source>
        <strain evidence="3">G02</strain>
    </source>
</reference>
<dbReference type="InterPro" id="IPR004332">
    <property type="entry name" value="Transposase_MuDR"/>
</dbReference>
<feature type="region of interest" description="Disordered" evidence="1">
    <location>
        <begin position="16"/>
        <end position="87"/>
    </location>
</feature>
<dbReference type="PANTHER" id="PTHR31973">
    <property type="entry name" value="POLYPROTEIN, PUTATIVE-RELATED"/>
    <property type="match status" value="1"/>
</dbReference>
<dbReference type="SMART" id="SM00575">
    <property type="entry name" value="ZnF_PMZ"/>
    <property type="match status" value="1"/>
</dbReference>
<gene>
    <name evidence="3" type="ORF">Sradi_0900500</name>
</gene>
<feature type="region of interest" description="Disordered" evidence="1">
    <location>
        <begin position="611"/>
        <end position="630"/>
    </location>
</feature>
<accession>A0AAW2V2X3</accession>
<feature type="compositionally biased region" description="Polar residues" evidence="1">
    <location>
        <begin position="617"/>
        <end position="627"/>
    </location>
</feature>
<name>A0AAW2V2X3_SESRA</name>
<evidence type="ECO:0000259" key="2">
    <source>
        <dbReference type="SMART" id="SM00575"/>
    </source>
</evidence>
<feature type="compositionally biased region" description="Basic and acidic residues" evidence="1">
    <location>
        <begin position="45"/>
        <end position="59"/>
    </location>
</feature>
<sequence length="682" mass="77778">MFVRLEDEMEVNIYIHGEVRENEEQGRGKESNTSGENFEDTDSEYEYKMSEETEEKNIENEEDDEGTEVSQKQQNENTVLEEDRVDNTDIEWYGDENIVCSGDELPSDKESDGEGKNDTFPVFNPSCLFEPIFALGMIFSNKKELRDAIQSHAIKNKRNIKIAKNDKERLHAKCADNDCMWRIHACALKSECTFQIRDYVSNHTCNITFHVKNMKSTWLTKKYMHKFKTDPKRGIKGFRVDAIEEIRCNITRNQAARAKRLALLMLEGSASEQYALLWDYADEIKRSNPGSTVILGTEQEGGHNMFDTFYVCLQSLKLNFLNGCRPVICVDGCHLKGAYGGVLLSAVSINPNNNFFPICYAVVMKENKDTFRGLAFKNILWKAARATTVNEFTRRMQEMKELDEGAFAWFNDKNPKEWSRSHFSCYPRKWDLSGIPCKHTISAIFCQGENIENYTHQCYRVEKYLKVYEHAILPINGRNEWKKSDFVPPVPPNPVKKEHNARTCQGLVIDVVTDAASQVMGRNEPVAEAPNEAVAGSETIPQKLKVRRKGKEPVHKGVDVVMHRRTRSGYIPPTSAFKLPPKATATAATMFEQFKQCQKGVKIREPVSFIDRERQNQEGSNSGSTPSIVKGGKRFVTLSNLSEAVNEGKQKKDKNNDKGKKKCEEETMFVFCLVDGNWDLVA</sequence>
<proteinExistence type="predicted"/>
<organism evidence="3">
    <name type="scientific">Sesamum radiatum</name>
    <name type="common">Black benniseed</name>
    <dbReference type="NCBI Taxonomy" id="300843"/>
    <lineage>
        <taxon>Eukaryota</taxon>
        <taxon>Viridiplantae</taxon>
        <taxon>Streptophyta</taxon>
        <taxon>Embryophyta</taxon>
        <taxon>Tracheophyta</taxon>
        <taxon>Spermatophyta</taxon>
        <taxon>Magnoliopsida</taxon>
        <taxon>eudicotyledons</taxon>
        <taxon>Gunneridae</taxon>
        <taxon>Pentapetalae</taxon>
        <taxon>asterids</taxon>
        <taxon>lamiids</taxon>
        <taxon>Lamiales</taxon>
        <taxon>Pedaliaceae</taxon>
        <taxon>Sesamum</taxon>
    </lineage>
</organism>
<feature type="compositionally biased region" description="Polar residues" evidence="1">
    <location>
        <begin position="68"/>
        <end position="78"/>
    </location>
</feature>